<dbReference type="InterPro" id="IPR001762">
    <property type="entry name" value="Disintegrin_dom"/>
</dbReference>
<evidence type="ECO:0000256" key="3">
    <source>
        <dbReference type="SAM" id="SignalP"/>
    </source>
</evidence>
<dbReference type="InterPro" id="IPR051489">
    <property type="entry name" value="ADAM_Metalloproteinase"/>
</dbReference>
<comment type="caution">
    <text evidence="6">The sequence shown here is derived from an EMBL/GenBank/DDBJ whole genome shotgun (WGS) entry which is preliminary data.</text>
</comment>
<dbReference type="Gene3D" id="4.10.70.10">
    <property type="entry name" value="Disintegrin domain"/>
    <property type="match status" value="1"/>
</dbReference>
<dbReference type="SUPFAM" id="SSF57552">
    <property type="entry name" value="Blood coagulation inhibitor (disintegrin)"/>
    <property type="match status" value="1"/>
</dbReference>
<gene>
    <name evidence="6" type="ORF">TCAL_09936</name>
</gene>
<dbReference type="SMART" id="SM00050">
    <property type="entry name" value="DISIN"/>
    <property type="match status" value="1"/>
</dbReference>
<keyword evidence="7" id="KW-1185">Reference proteome</keyword>
<feature type="binding site" evidence="1">
    <location>
        <position position="212"/>
    </location>
    <ligand>
        <name>Zn(2+)</name>
        <dbReference type="ChEBI" id="CHEBI:29105"/>
        <note>catalytic</note>
    </ligand>
</feature>
<dbReference type="Pfam" id="PF00200">
    <property type="entry name" value="Disintegrin"/>
    <property type="match status" value="1"/>
</dbReference>
<dbReference type="InterPro" id="IPR001590">
    <property type="entry name" value="Peptidase_M12B"/>
</dbReference>
<dbReference type="AlphaFoldDB" id="A0A553PSU9"/>
<dbReference type="PANTHER" id="PTHR45702:SF2">
    <property type="entry name" value="KUZBANIAN, ISOFORM A"/>
    <property type="match status" value="1"/>
</dbReference>
<dbReference type="PROSITE" id="PS50215">
    <property type="entry name" value="ADAM_MEPRO"/>
    <property type="match status" value="1"/>
</dbReference>
<sequence>MRLFYPLVTFLSLLQTVIHGQGPTFLGCSLEVVVDPSLRNAIFDQLEQDGSRRMSENPEGQLKSAVTRLVSDHIYFANEIFAKYDFGSLNTQYKVYLQRLKVLDDEHCEYKGVDYCQDLPEGPLAQTYLEHHSQANHSDVCLSFLFTNKNFKEGSLGYAYQAHLGGSRGGICDKEADYQEKQHQLSYNTGLVGFTHNDIRVPELISKFTFAHELGHSFGSQHDYPQQCLFDRDGGAYLMHWQGPKGFHESNYELSPCSVRNMSLALKMLTRDNRDCLTDVPISTCGNGILEGWEECDCGMNELECHDQCCHPASLGDRGCTLTEGSQCSPSEGPCCSWECQLVPSSNSSISTCLNERECHFSSSCDGLQSFCPSLAPKPDGTLCEGGTKMCRNGQCSGSICSKFNLVECHPRDPKHSCEVHCQVKGKPSSCRPSSDLEPFFNEIVMKPPQTICNIAVKSYYDFGYCSSSGICDQNTSPQVSNTAAWVVGLIIFLIIYLLLMILALWFYCRYCRGKTIKAKTNRESKPKP</sequence>
<accession>A0A553PSU9</accession>
<feature type="signal peptide" evidence="3">
    <location>
        <begin position="1"/>
        <end position="20"/>
    </location>
</feature>
<keyword evidence="1" id="KW-0862">Zinc</keyword>
<dbReference type="OMA" id="HENNICT"/>
<dbReference type="PROSITE" id="PS50214">
    <property type="entry name" value="DISINTEGRIN_2"/>
    <property type="match status" value="1"/>
</dbReference>
<dbReference type="Proteomes" id="UP000318571">
    <property type="component" value="Chromosome 12"/>
</dbReference>
<comment type="caution">
    <text evidence="1">Lacks conserved residue(s) required for the propagation of feature annotation.</text>
</comment>
<protein>
    <recommendedName>
        <fullName evidence="8">Peptidase M12B domain-containing protein</fullName>
    </recommendedName>
</protein>
<keyword evidence="2" id="KW-1133">Transmembrane helix</keyword>
<evidence type="ECO:0000313" key="6">
    <source>
        <dbReference type="EMBL" id="TRY80746.1"/>
    </source>
</evidence>
<reference evidence="6 7" key="1">
    <citation type="journal article" date="2018" name="Nat. Ecol. Evol.">
        <title>Genomic signatures of mitonuclear coevolution across populations of Tigriopus californicus.</title>
        <authorList>
            <person name="Barreto F.S."/>
            <person name="Watson E.T."/>
            <person name="Lima T.G."/>
            <person name="Willett C.S."/>
            <person name="Edmands S."/>
            <person name="Li W."/>
            <person name="Burton R.S."/>
        </authorList>
    </citation>
    <scope>NUCLEOTIDE SEQUENCE [LARGE SCALE GENOMIC DNA]</scope>
    <source>
        <strain evidence="6 7">San Diego</strain>
    </source>
</reference>
<dbReference type="PANTHER" id="PTHR45702">
    <property type="entry name" value="ADAM10/ADAM17 METALLOPEPTIDASE FAMILY MEMBER"/>
    <property type="match status" value="1"/>
</dbReference>
<dbReference type="STRING" id="6832.A0A553PSU9"/>
<feature type="binding site" evidence="1">
    <location>
        <position position="216"/>
    </location>
    <ligand>
        <name>Zn(2+)</name>
        <dbReference type="ChEBI" id="CHEBI:29105"/>
        <note>catalytic</note>
    </ligand>
</feature>
<evidence type="ECO:0000256" key="1">
    <source>
        <dbReference type="PROSITE-ProRule" id="PRU00276"/>
    </source>
</evidence>
<keyword evidence="2" id="KW-0472">Membrane</keyword>
<dbReference type="GO" id="GO:0004222">
    <property type="term" value="F:metalloendopeptidase activity"/>
    <property type="evidence" value="ECO:0007669"/>
    <property type="project" value="InterPro"/>
</dbReference>
<dbReference type="Pfam" id="PF13574">
    <property type="entry name" value="Reprolysin_2"/>
    <property type="match status" value="1"/>
</dbReference>
<dbReference type="PROSITE" id="PS51257">
    <property type="entry name" value="PROKAR_LIPOPROTEIN"/>
    <property type="match status" value="1"/>
</dbReference>
<feature type="binding site" evidence="1">
    <location>
        <position position="222"/>
    </location>
    <ligand>
        <name>Zn(2+)</name>
        <dbReference type="ChEBI" id="CHEBI:29105"/>
        <note>catalytic</note>
    </ligand>
</feature>
<dbReference type="InterPro" id="IPR024079">
    <property type="entry name" value="MetalloPept_cat_dom_sf"/>
</dbReference>
<dbReference type="SUPFAM" id="SSF55486">
    <property type="entry name" value="Metalloproteases ('zincins'), catalytic domain"/>
    <property type="match status" value="1"/>
</dbReference>
<proteinExistence type="predicted"/>
<evidence type="ECO:0008006" key="8">
    <source>
        <dbReference type="Google" id="ProtNLM"/>
    </source>
</evidence>
<evidence type="ECO:0000313" key="7">
    <source>
        <dbReference type="Proteomes" id="UP000318571"/>
    </source>
</evidence>
<keyword evidence="1" id="KW-0479">Metal-binding</keyword>
<feature type="domain" description="Disintegrin" evidence="4">
    <location>
        <begin position="282"/>
        <end position="380"/>
    </location>
</feature>
<feature type="domain" description="Peptidase M12B" evidence="5">
    <location>
        <begin position="64"/>
        <end position="281"/>
    </location>
</feature>
<dbReference type="EMBL" id="VCGU01000001">
    <property type="protein sequence ID" value="TRY80746.1"/>
    <property type="molecule type" value="Genomic_DNA"/>
</dbReference>
<evidence type="ECO:0000259" key="5">
    <source>
        <dbReference type="PROSITE" id="PS50215"/>
    </source>
</evidence>
<evidence type="ECO:0000259" key="4">
    <source>
        <dbReference type="PROSITE" id="PS50214"/>
    </source>
</evidence>
<name>A0A553PSU9_TIGCA</name>
<dbReference type="Gene3D" id="3.40.390.10">
    <property type="entry name" value="Collagenase (Catalytic Domain)"/>
    <property type="match status" value="1"/>
</dbReference>
<dbReference type="GO" id="GO:0007219">
    <property type="term" value="P:Notch signaling pathway"/>
    <property type="evidence" value="ECO:0007669"/>
    <property type="project" value="TreeGrafter"/>
</dbReference>
<evidence type="ECO:0000256" key="2">
    <source>
        <dbReference type="SAM" id="Phobius"/>
    </source>
</evidence>
<keyword evidence="3" id="KW-0732">Signal</keyword>
<dbReference type="OrthoDB" id="2149267at2759"/>
<feature type="active site" evidence="1">
    <location>
        <position position="213"/>
    </location>
</feature>
<dbReference type="GO" id="GO:0005886">
    <property type="term" value="C:plasma membrane"/>
    <property type="evidence" value="ECO:0007669"/>
    <property type="project" value="TreeGrafter"/>
</dbReference>
<dbReference type="GO" id="GO:0046872">
    <property type="term" value="F:metal ion binding"/>
    <property type="evidence" value="ECO:0007669"/>
    <property type="project" value="UniProtKB-KW"/>
</dbReference>
<feature type="chain" id="PRO_5022019396" description="Peptidase M12B domain-containing protein" evidence="3">
    <location>
        <begin position="21"/>
        <end position="529"/>
    </location>
</feature>
<feature type="transmembrane region" description="Helical" evidence="2">
    <location>
        <begin position="484"/>
        <end position="508"/>
    </location>
</feature>
<keyword evidence="2" id="KW-0812">Transmembrane</keyword>
<dbReference type="GO" id="GO:0006509">
    <property type="term" value="P:membrane protein ectodomain proteolysis"/>
    <property type="evidence" value="ECO:0007669"/>
    <property type="project" value="TreeGrafter"/>
</dbReference>
<organism evidence="6 7">
    <name type="scientific">Tigriopus californicus</name>
    <name type="common">Marine copepod</name>
    <dbReference type="NCBI Taxonomy" id="6832"/>
    <lineage>
        <taxon>Eukaryota</taxon>
        <taxon>Metazoa</taxon>
        <taxon>Ecdysozoa</taxon>
        <taxon>Arthropoda</taxon>
        <taxon>Crustacea</taxon>
        <taxon>Multicrustacea</taxon>
        <taxon>Hexanauplia</taxon>
        <taxon>Copepoda</taxon>
        <taxon>Harpacticoida</taxon>
        <taxon>Harpacticidae</taxon>
        <taxon>Tigriopus</taxon>
    </lineage>
</organism>
<dbReference type="InterPro" id="IPR036436">
    <property type="entry name" value="Disintegrin_dom_sf"/>
</dbReference>